<feature type="non-terminal residue" evidence="7">
    <location>
        <position position="259"/>
    </location>
</feature>
<dbReference type="InterPro" id="IPR036388">
    <property type="entry name" value="WH-like_DNA-bd_sf"/>
</dbReference>
<feature type="compositionally biased region" description="Basic and acidic residues" evidence="4">
    <location>
        <begin position="1"/>
        <end position="14"/>
    </location>
</feature>
<dbReference type="PANTHER" id="PTHR30136">
    <property type="entry name" value="HELIX-TURN-HELIX TRANSCRIPTIONAL REGULATOR, ICLR FAMILY"/>
    <property type="match status" value="1"/>
</dbReference>
<protein>
    <recommendedName>
        <fullName evidence="9">IclR family transcriptional regulator</fullName>
    </recommendedName>
</protein>
<name>A0A7C9M506_9DEIO</name>
<dbReference type="InterPro" id="IPR036390">
    <property type="entry name" value="WH_DNA-bd_sf"/>
</dbReference>
<dbReference type="Proteomes" id="UP000483286">
    <property type="component" value="Unassembled WGS sequence"/>
</dbReference>
<dbReference type="GO" id="GO:0003677">
    <property type="term" value="F:DNA binding"/>
    <property type="evidence" value="ECO:0007669"/>
    <property type="project" value="UniProtKB-KW"/>
</dbReference>
<dbReference type="AlphaFoldDB" id="A0A7C9M506"/>
<dbReference type="SMART" id="SM00346">
    <property type="entry name" value="HTH_ICLR"/>
    <property type="match status" value="1"/>
</dbReference>
<keyword evidence="3" id="KW-0804">Transcription</keyword>
<dbReference type="GO" id="GO:0045892">
    <property type="term" value="P:negative regulation of DNA-templated transcription"/>
    <property type="evidence" value="ECO:0007669"/>
    <property type="project" value="TreeGrafter"/>
</dbReference>
<dbReference type="PROSITE" id="PS51078">
    <property type="entry name" value="ICLR_ED"/>
    <property type="match status" value="1"/>
</dbReference>
<comment type="caution">
    <text evidence="7">The sequence shown here is derived from an EMBL/GenBank/DDBJ whole genome shotgun (WGS) entry which is preliminary data.</text>
</comment>
<evidence type="ECO:0008006" key="9">
    <source>
        <dbReference type="Google" id="ProtNLM"/>
    </source>
</evidence>
<evidence type="ECO:0000313" key="8">
    <source>
        <dbReference type="Proteomes" id="UP000483286"/>
    </source>
</evidence>
<evidence type="ECO:0000256" key="2">
    <source>
        <dbReference type="ARBA" id="ARBA00023125"/>
    </source>
</evidence>
<accession>A0A7C9M506</accession>
<dbReference type="InterPro" id="IPR005471">
    <property type="entry name" value="Tscrpt_reg_IclR_N"/>
</dbReference>
<dbReference type="PANTHER" id="PTHR30136:SF24">
    <property type="entry name" value="HTH-TYPE TRANSCRIPTIONAL REPRESSOR ALLR"/>
    <property type="match status" value="1"/>
</dbReference>
<reference evidence="7 8" key="1">
    <citation type="submission" date="2019-12" db="EMBL/GenBank/DDBJ databases">
        <title>Deinococcus sp. HMF7620 Genome sequencing and assembly.</title>
        <authorList>
            <person name="Kang H."/>
            <person name="Kim H."/>
            <person name="Joh K."/>
        </authorList>
    </citation>
    <scope>NUCLEOTIDE SEQUENCE [LARGE SCALE GENOMIC DNA]</scope>
    <source>
        <strain evidence="7 8">HMF7620</strain>
    </source>
</reference>
<dbReference type="PROSITE" id="PS51077">
    <property type="entry name" value="HTH_ICLR"/>
    <property type="match status" value="1"/>
</dbReference>
<dbReference type="Pfam" id="PF01614">
    <property type="entry name" value="IclR_C"/>
    <property type="match status" value="1"/>
</dbReference>
<evidence type="ECO:0000259" key="5">
    <source>
        <dbReference type="PROSITE" id="PS51077"/>
    </source>
</evidence>
<dbReference type="EMBL" id="WQLB01000078">
    <property type="protein sequence ID" value="MVN89482.1"/>
    <property type="molecule type" value="Genomic_DNA"/>
</dbReference>
<keyword evidence="1" id="KW-0805">Transcription regulation</keyword>
<dbReference type="Gene3D" id="1.10.10.10">
    <property type="entry name" value="Winged helix-like DNA-binding domain superfamily/Winged helix DNA-binding domain"/>
    <property type="match status" value="1"/>
</dbReference>
<dbReference type="Gene3D" id="3.30.450.40">
    <property type="match status" value="1"/>
</dbReference>
<evidence type="ECO:0000256" key="1">
    <source>
        <dbReference type="ARBA" id="ARBA00023015"/>
    </source>
</evidence>
<feature type="domain" description="IclR-ED" evidence="6">
    <location>
        <begin position="107"/>
        <end position="259"/>
    </location>
</feature>
<evidence type="ECO:0000259" key="6">
    <source>
        <dbReference type="PROSITE" id="PS51078"/>
    </source>
</evidence>
<sequence>MSRPKGREQVDLSSERGQPTLPPSALNTGLPMPPPQTTDPSDDPAVPTLERPLYLLTFFTAKEPVWTLSGLSRASGLPSASCLRAIRVLEKYQFLRRDHMQYRLGSQLVRLSANAMASSPSRRLALPHLEHLHRLTGLAVSWSVLESQEALTLEVVASPEHPAERVQVGAALDLSAGAVSRVLLAFAPQEVRRSVLASLWAEHPHTRPHQELLDGLTRKAWLALEVSRQPADRCDVAAPVFQGDGRLVASIGLERSRST</sequence>
<keyword evidence="8" id="KW-1185">Reference proteome</keyword>
<dbReference type="InterPro" id="IPR014757">
    <property type="entry name" value="Tscrpt_reg_IclR_C"/>
</dbReference>
<proteinExistence type="predicted"/>
<dbReference type="Pfam" id="PF09339">
    <property type="entry name" value="HTH_IclR"/>
    <property type="match status" value="1"/>
</dbReference>
<keyword evidence="2" id="KW-0238">DNA-binding</keyword>
<organism evidence="7 8">
    <name type="scientific">Deinococcus arboris</name>
    <dbReference type="NCBI Taxonomy" id="2682977"/>
    <lineage>
        <taxon>Bacteria</taxon>
        <taxon>Thermotogati</taxon>
        <taxon>Deinococcota</taxon>
        <taxon>Deinococci</taxon>
        <taxon>Deinococcales</taxon>
        <taxon>Deinococcaceae</taxon>
        <taxon>Deinococcus</taxon>
    </lineage>
</organism>
<dbReference type="InterPro" id="IPR029016">
    <property type="entry name" value="GAF-like_dom_sf"/>
</dbReference>
<gene>
    <name evidence="7" type="ORF">GO986_22380</name>
</gene>
<evidence type="ECO:0000256" key="4">
    <source>
        <dbReference type="SAM" id="MobiDB-lite"/>
    </source>
</evidence>
<feature type="domain" description="HTH iclR-type" evidence="5">
    <location>
        <begin position="46"/>
        <end position="106"/>
    </location>
</feature>
<dbReference type="SUPFAM" id="SSF55781">
    <property type="entry name" value="GAF domain-like"/>
    <property type="match status" value="1"/>
</dbReference>
<evidence type="ECO:0000313" key="7">
    <source>
        <dbReference type="EMBL" id="MVN89482.1"/>
    </source>
</evidence>
<dbReference type="GO" id="GO:0003700">
    <property type="term" value="F:DNA-binding transcription factor activity"/>
    <property type="evidence" value="ECO:0007669"/>
    <property type="project" value="TreeGrafter"/>
</dbReference>
<dbReference type="InterPro" id="IPR050707">
    <property type="entry name" value="HTH_MetabolicPath_Reg"/>
</dbReference>
<evidence type="ECO:0000256" key="3">
    <source>
        <dbReference type="ARBA" id="ARBA00023163"/>
    </source>
</evidence>
<dbReference type="SUPFAM" id="SSF46785">
    <property type="entry name" value="Winged helix' DNA-binding domain"/>
    <property type="match status" value="1"/>
</dbReference>
<feature type="region of interest" description="Disordered" evidence="4">
    <location>
        <begin position="1"/>
        <end position="46"/>
    </location>
</feature>